<dbReference type="GO" id="GO:1902201">
    <property type="term" value="P:negative regulation of bacterial-type flagellum-dependent cell motility"/>
    <property type="evidence" value="ECO:0007669"/>
    <property type="project" value="TreeGrafter"/>
</dbReference>
<dbReference type="GO" id="GO:0052621">
    <property type="term" value="F:diguanylate cyclase activity"/>
    <property type="evidence" value="ECO:0007669"/>
    <property type="project" value="UniProtKB-EC"/>
</dbReference>
<dbReference type="SUPFAM" id="SSF55073">
    <property type="entry name" value="Nucleotide cyclase"/>
    <property type="match status" value="1"/>
</dbReference>
<evidence type="ECO:0000256" key="3">
    <source>
        <dbReference type="SAM" id="Coils"/>
    </source>
</evidence>
<proteinExistence type="predicted"/>
<dbReference type="CDD" id="cd01949">
    <property type="entry name" value="GGDEF"/>
    <property type="match status" value="1"/>
</dbReference>
<evidence type="ECO:0000256" key="2">
    <source>
        <dbReference type="ARBA" id="ARBA00034247"/>
    </source>
</evidence>
<keyword evidence="3" id="KW-0175">Coiled coil</keyword>
<evidence type="ECO:0000313" key="5">
    <source>
        <dbReference type="EMBL" id="QCI78736.1"/>
    </source>
</evidence>
<accession>A0A4D7CB05</accession>
<dbReference type="EMBL" id="CP039704">
    <property type="protein sequence ID" value="QCI78736.1"/>
    <property type="molecule type" value="Genomic_DNA"/>
</dbReference>
<dbReference type="NCBIfam" id="TIGR00254">
    <property type="entry name" value="GGDEF"/>
    <property type="match status" value="1"/>
</dbReference>
<reference evidence="6" key="1">
    <citation type="submission" date="2019-04" db="EMBL/GenBank/DDBJ databases">
        <title>Complete genome sequence of Sphingomonas sp. W1-2-3.</title>
        <authorList>
            <person name="Im W.T."/>
        </authorList>
    </citation>
    <scope>NUCLEOTIDE SEQUENCE [LARGE SCALE GENOMIC DNA]</scope>
    <source>
        <strain evidence="6">W1-2-3</strain>
    </source>
</reference>
<dbReference type="PROSITE" id="PS50887">
    <property type="entry name" value="GGDEF"/>
    <property type="match status" value="1"/>
</dbReference>
<comment type="catalytic activity">
    <reaction evidence="2">
        <text>2 GTP = 3',3'-c-di-GMP + 2 diphosphate</text>
        <dbReference type="Rhea" id="RHEA:24898"/>
        <dbReference type="ChEBI" id="CHEBI:33019"/>
        <dbReference type="ChEBI" id="CHEBI:37565"/>
        <dbReference type="ChEBI" id="CHEBI:58805"/>
        <dbReference type="EC" id="2.7.7.65"/>
    </reaction>
</comment>
<dbReference type="Gene3D" id="3.30.70.270">
    <property type="match status" value="1"/>
</dbReference>
<name>A0A4D7CB05_9SPHN</name>
<dbReference type="GO" id="GO:0043709">
    <property type="term" value="P:cell adhesion involved in single-species biofilm formation"/>
    <property type="evidence" value="ECO:0007669"/>
    <property type="project" value="TreeGrafter"/>
</dbReference>
<dbReference type="KEGG" id="hgn:E6W36_01130"/>
<dbReference type="InterPro" id="IPR043128">
    <property type="entry name" value="Rev_trsase/Diguanyl_cyclase"/>
</dbReference>
<dbReference type="Proteomes" id="UP000298714">
    <property type="component" value="Chromosome"/>
</dbReference>
<organism evidence="5 6">
    <name type="scientific">Hankyongella ginsenosidimutans</name>
    <dbReference type="NCBI Taxonomy" id="1763828"/>
    <lineage>
        <taxon>Bacteria</taxon>
        <taxon>Pseudomonadati</taxon>
        <taxon>Pseudomonadota</taxon>
        <taxon>Alphaproteobacteria</taxon>
        <taxon>Sphingomonadales</taxon>
        <taxon>Sphingomonadaceae</taxon>
        <taxon>Hankyongella</taxon>
    </lineage>
</organism>
<feature type="domain" description="GGDEF" evidence="4">
    <location>
        <begin position="157"/>
        <end position="292"/>
    </location>
</feature>
<dbReference type="RefSeq" id="WP_222873498.1">
    <property type="nucleotide sequence ID" value="NZ_CP039704.1"/>
</dbReference>
<evidence type="ECO:0000313" key="6">
    <source>
        <dbReference type="Proteomes" id="UP000298714"/>
    </source>
</evidence>
<dbReference type="InterPro" id="IPR029787">
    <property type="entry name" value="Nucleotide_cyclase"/>
</dbReference>
<dbReference type="GO" id="GO:0005886">
    <property type="term" value="C:plasma membrane"/>
    <property type="evidence" value="ECO:0007669"/>
    <property type="project" value="TreeGrafter"/>
</dbReference>
<dbReference type="EC" id="2.7.7.65" evidence="1"/>
<dbReference type="PANTHER" id="PTHR45138:SF9">
    <property type="entry name" value="DIGUANYLATE CYCLASE DGCM-RELATED"/>
    <property type="match status" value="1"/>
</dbReference>
<evidence type="ECO:0000259" key="4">
    <source>
        <dbReference type="PROSITE" id="PS50887"/>
    </source>
</evidence>
<dbReference type="Pfam" id="PF00990">
    <property type="entry name" value="GGDEF"/>
    <property type="match status" value="1"/>
</dbReference>
<gene>
    <name evidence="5" type="ORF">E6W36_01130</name>
</gene>
<dbReference type="SMART" id="SM00267">
    <property type="entry name" value="GGDEF"/>
    <property type="match status" value="1"/>
</dbReference>
<keyword evidence="6" id="KW-1185">Reference proteome</keyword>
<dbReference type="InterPro" id="IPR050469">
    <property type="entry name" value="Diguanylate_Cyclase"/>
</dbReference>
<protein>
    <recommendedName>
        <fullName evidence="1">diguanylate cyclase</fullName>
        <ecNumber evidence="1">2.7.7.65</ecNumber>
    </recommendedName>
</protein>
<dbReference type="InterPro" id="IPR000160">
    <property type="entry name" value="GGDEF_dom"/>
</dbReference>
<feature type="coiled-coil region" evidence="3">
    <location>
        <begin position="99"/>
        <end position="126"/>
    </location>
</feature>
<sequence>MLDQEIEASGGLTEAALTTVRVKVESPDFEEALRRIAQTGSAELSSISGNLAAMRHSAQAYGDTLVAGGRKLENATDPALQAELISRLTSATDAMVTKTQRLENQLAQSTAEIERLRAELERVSSESRTDPLTGLPNRKALQVYLDAQAARSLADRKPLTVMFCDIDHFKNFNDTWGHRLGDEVLRLVAHSLERQSTGLGFAARYGGEEFVVVLPGRDLEAASDIGEQFRDFVASRTLKVRRSSHAIGQVTMSLGIAQMRRDDTLEDLLERADAALYLAKQTGRNRVCTEIDLQDGKCARSA</sequence>
<dbReference type="AlphaFoldDB" id="A0A4D7CB05"/>
<dbReference type="FunFam" id="3.30.70.270:FF:000001">
    <property type="entry name" value="Diguanylate cyclase domain protein"/>
    <property type="match status" value="1"/>
</dbReference>
<evidence type="ECO:0000256" key="1">
    <source>
        <dbReference type="ARBA" id="ARBA00012528"/>
    </source>
</evidence>
<dbReference type="PANTHER" id="PTHR45138">
    <property type="entry name" value="REGULATORY COMPONENTS OF SENSORY TRANSDUCTION SYSTEM"/>
    <property type="match status" value="1"/>
</dbReference>